<dbReference type="SUPFAM" id="SSF52540">
    <property type="entry name" value="P-loop containing nucleoside triphosphate hydrolases"/>
    <property type="match status" value="1"/>
</dbReference>
<feature type="domain" description="UvrD-like helicase C-terminal" evidence="13">
    <location>
        <begin position="293"/>
        <end position="560"/>
    </location>
</feature>
<evidence type="ECO:0000256" key="6">
    <source>
        <dbReference type="ARBA" id="ARBA00023125"/>
    </source>
</evidence>
<dbReference type="InterPro" id="IPR000212">
    <property type="entry name" value="DNA_helicase_UvrD/REP"/>
</dbReference>
<dbReference type="GO" id="GO:0043138">
    <property type="term" value="F:3'-5' DNA helicase activity"/>
    <property type="evidence" value="ECO:0007669"/>
    <property type="project" value="UniProtKB-EC"/>
</dbReference>
<dbReference type="CDD" id="cd18807">
    <property type="entry name" value="SF1_C_UvrD"/>
    <property type="match status" value="1"/>
</dbReference>
<dbReference type="PANTHER" id="PTHR11070:SF2">
    <property type="entry name" value="ATP-DEPENDENT DNA HELICASE SRS2"/>
    <property type="match status" value="1"/>
</dbReference>
<dbReference type="PROSITE" id="PS51217">
    <property type="entry name" value="UVRD_HELICASE_CTER"/>
    <property type="match status" value="1"/>
</dbReference>
<dbReference type="Pfam" id="PF00580">
    <property type="entry name" value="UvrD-helicase"/>
    <property type="match status" value="1"/>
</dbReference>
<dbReference type="GO" id="GO:0005829">
    <property type="term" value="C:cytosol"/>
    <property type="evidence" value="ECO:0007669"/>
    <property type="project" value="TreeGrafter"/>
</dbReference>
<evidence type="ECO:0000256" key="3">
    <source>
        <dbReference type="ARBA" id="ARBA00022801"/>
    </source>
</evidence>
<dbReference type="PROSITE" id="PS51198">
    <property type="entry name" value="UVRD_HELICASE_ATP_BIND"/>
    <property type="match status" value="1"/>
</dbReference>
<evidence type="ECO:0000256" key="10">
    <source>
        <dbReference type="ARBA" id="ARBA00048988"/>
    </source>
</evidence>
<dbReference type="Proteomes" id="UP000323646">
    <property type="component" value="Unassembled WGS sequence"/>
</dbReference>
<feature type="domain" description="UvrD-like helicase ATP-binding" evidence="12">
    <location>
        <begin position="5"/>
        <end position="292"/>
    </location>
</feature>
<dbReference type="InterPro" id="IPR014016">
    <property type="entry name" value="UvrD-like_ATP-bd"/>
</dbReference>
<reference evidence="14 15" key="1">
    <citation type="submission" date="2019-08" db="EMBL/GenBank/DDBJ databases">
        <title>Selenomonas sp. mPRGC5 and Selenomonas sp. mPRGC8 isolated from ruminal fluid of dairy goat (Capra hircus).</title>
        <authorList>
            <person name="Poothong S."/>
            <person name="Nuengjamnong C."/>
            <person name="Tanasupawat S."/>
        </authorList>
    </citation>
    <scope>NUCLEOTIDE SEQUENCE [LARGE SCALE GENOMIC DNA]</scope>
    <source>
        <strain evidence="15">mPRGC5</strain>
    </source>
</reference>
<evidence type="ECO:0000256" key="2">
    <source>
        <dbReference type="ARBA" id="ARBA00022741"/>
    </source>
</evidence>
<evidence type="ECO:0000256" key="1">
    <source>
        <dbReference type="ARBA" id="ARBA00009922"/>
    </source>
</evidence>
<dbReference type="AlphaFoldDB" id="A0A5D6WA25"/>
<sequence>MDTLAGLNKAQLEAVTETEGFVRVLAGAGSGKTRALSQRFAYLVNEIGIMPGNILCVTFTNKSATEMRKRIHLLTGDNDTGYINTFHGFCVSVLQEDSHAVQYPKSFLVLDNSDIDAMLKIIYEERHLSLRDMTFAKARDMIEMRKIFTEPEYYEDMIAMSLDGIKAKYERAVEPADIIFYGYLYQEKKCFGLDYNDLIKFTLYIFEQKEELRLKWQKRLEYIMIDEFQDIDELQYRLMKILCGYHKNLFVVGDPDQTIYTWRGANIRYLLDFDQNFPPTKTIYMMENYRSTPEILAVANDLIAHNRNRIEKNLCAILPHGGNVLCASNDSPEQEAKWIAQEIAKLHEKGVPYRQIAVLYRAHYLTRSLEEVFLQAELPYTLYSGVHFFDRREIKDALSYLRMIAYRDDLSFLRIANVPKRNLGERRMAFLQEYAAQNGCSLYEALKKNLDHELFKRTKAGAFVGLVEEFSASFSGRPVSEVLAALLDASGYEAMLRTEGSQERLDNLAELKQAVYEYETSCGEEAMLEDYLSRVALLTNSDTAEQGDKVKLMTVHAAKGLEFPYVFLCGLNEGIFPSRKTRTQPAMEEERRLAFVAVTRAQKRLYLSAASGLNFDASLRYPSRFLLEIDDKLLEYARPIAEHTRQDARDYIRDMDRRMAQANAPKQAAFAKGDKVLHRIMGEGEILAVNADKGAYLIKFADIDTPREISFKAKLEKIS</sequence>
<dbReference type="Gene3D" id="1.10.486.10">
    <property type="entry name" value="PCRA, domain 4"/>
    <property type="match status" value="1"/>
</dbReference>
<dbReference type="CDD" id="cd17932">
    <property type="entry name" value="DEXQc_UvrD"/>
    <property type="match status" value="1"/>
</dbReference>
<evidence type="ECO:0000256" key="4">
    <source>
        <dbReference type="ARBA" id="ARBA00022806"/>
    </source>
</evidence>
<accession>A0A5D6WA25</accession>
<dbReference type="Gene3D" id="1.10.10.160">
    <property type="match status" value="1"/>
</dbReference>
<feature type="binding site" evidence="11">
    <location>
        <begin position="26"/>
        <end position="33"/>
    </location>
    <ligand>
        <name>ATP</name>
        <dbReference type="ChEBI" id="CHEBI:30616"/>
    </ligand>
</feature>
<proteinExistence type="inferred from homology"/>
<comment type="caution">
    <text evidence="14">The sequence shown here is derived from an EMBL/GenBank/DDBJ whole genome shotgun (WGS) entry which is preliminary data.</text>
</comment>
<dbReference type="GO" id="GO:0005524">
    <property type="term" value="F:ATP binding"/>
    <property type="evidence" value="ECO:0007669"/>
    <property type="project" value="UniProtKB-UniRule"/>
</dbReference>
<evidence type="ECO:0000313" key="14">
    <source>
        <dbReference type="EMBL" id="TYZ25153.1"/>
    </source>
</evidence>
<evidence type="ECO:0000256" key="11">
    <source>
        <dbReference type="PROSITE-ProRule" id="PRU00560"/>
    </source>
</evidence>
<dbReference type="GO" id="GO:0003677">
    <property type="term" value="F:DNA binding"/>
    <property type="evidence" value="ECO:0007669"/>
    <property type="project" value="UniProtKB-KW"/>
</dbReference>
<dbReference type="InterPro" id="IPR013986">
    <property type="entry name" value="DExx_box_DNA_helicase_dom_sf"/>
</dbReference>
<dbReference type="InterPro" id="IPR014017">
    <property type="entry name" value="DNA_helicase_UvrD-like_C"/>
</dbReference>
<name>A0A5D6WA25_9FIRM</name>
<dbReference type="PANTHER" id="PTHR11070">
    <property type="entry name" value="UVRD / RECB / PCRA DNA HELICASE FAMILY MEMBER"/>
    <property type="match status" value="1"/>
</dbReference>
<organism evidence="14 15">
    <name type="scientific">Selenomonas ruminis</name>
    <dbReference type="NCBI Taxonomy" id="2593411"/>
    <lineage>
        <taxon>Bacteria</taxon>
        <taxon>Bacillati</taxon>
        <taxon>Bacillota</taxon>
        <taxon>Negativicutes</taxon>
        <taxon>Selenomonadales</taxon>
        <taxon>Selenomonadaceae</taxon>
        <taxon>Selenomonas</taxon>
    </lineage>
</organism>
<keyword evidence="5 11" id="KW-0067">ATP-binding</keyword>
<keyword evidence="15" id="KW-1185">Reference proteome</keyword>
<comment type="catalytic activity">
    <reaction evidence="8">
        <text>Couples ATP hydrolysis with the unwinding of duplex DNA by translocating in the 3'-5' direction.</text>
        <dbReference type="EC" id="5.6.2.4"/>
    </reaction>
</comment>
<dbReference type="OrthoDB" id="9810135at2"/>
<evidence type="ECO:0000256" key="7">
    <source>
        <dbReference type="ARBA" id="ARBA00023235"/>
    </source>
</evidence>
<protein>
    <recommendedName>
        <fullName evidence="9">DNA 3'-5' helicase</fullName>
        <ecNumber evidence="9">5.6.2.4</ecNumber>
    </recommendedName>
</protein>
<dbReference type="GO" id="GO:0000725">
    <property type="term" value="P:recombinational repair"/>
    <property type="evidence" value="ECO:0007669"/>
    <property type="project" value="TreeGrafter"/>
</dbReference>
<dbReference type="InterPro" id="IPR027417">
    <property type="entry name" value="P-loop_NTPase"/>
</dbReference>
<keyword evidence="6" id="KW-0238">DNA-binding</keyword>
<evidence type="ECO:0000313" key="15">
    <source>
        <dbReference type="Proteomes" id="UP000323646"/>
    </source>
</evidence>
<dbReference type="EMBL" id="VTOY01000001">
    <property type="protein sequence ID" value="TYZ25153.1"/>
    <property type="molecule type" value="Genomic_DNA"/>
</dbReference>
<comment type="catalytic activity">
    <reaction evidence="10">
        <text>ATP + H2O = ADP + phosphate + H(+)</text>
        <dbReference type="Rhea" id="RHEA:13065"/>
        <dbReference type="ChEBI" id="CHEBI:15377"/>
        <dbReference type="ChEBI" id="CHEBI:15378"/>
        <dbReference type="ChEBI" id="CHEBI:30616"/>
        <dbReference type="ChEBI" id="CHEBI:43474"/>
        <dbReference type="ChEBI" id="CHEBI:456216"/>
        <dbReference type="EC" id="5.6.2.4"/>
    </reaction>
</comment>
<evidence type="ECO:0000259" key="12">
    <source>
        <dbReference type="PROSITE" id="PS51198"/>
    </source>
</evidence>
<keyword evidence="3 11" id="KW-0378">Hydrolase</keyword>
<gene>
    <name evidence="14" type="ORF">FZ040_01635</name>
</gene>
<dbReference type="Pfam" id="PF13361">
    <property type="entry name" value="UvrD_C"/>
    <property type="match status" value="1"/>
</dbReference>
<evidence type="ECO:0000259" key="13">
    <source>
        <dbReference type="PROSITE" id="PS51217"/>
    </source>
</evidence>
<dbReference type="EC" id="5.6.2.4" evidence="9"/>
<keyword evidence="4 11" id="KW-0347">Helicase</keyword>
<dbReference type="GO" id="GO:0033202">
    <property type="term" value="C:DNA helicase complex"/>
    <property type="evidence" value="ECO:0007669"/>
    <property type="project" value="TreeGrafter"/>
</dbReference>
<evidence type="ECO:0000256" key="9">
    <source>
        <dbReference type="ARBA" id="ARBA00034808"/>
    </source>
</evidence>
<comment type="similarity">
    <text evidence="1">Belongs to the helicase family. UvrD subfamily.</text>
</comment>
<dbReference type="GO" id="GO:0016887">
    <property type="term" value="F:ATP hydrolysis activity"/>
    <property type="evidence" value="ECO:0007669"/>
    <property type="project" value="RHEA"/>
</dbReference>
<evidence type="ECO:0000256" key="5">
    <source>
        <dbReference type="ARBA" id="ARBA00022840"/>
    </source>
</evidence>
<keyword evidence="7" id="KW-0413">Isomerase</keyword>
<dbReference type="Gene3D" id="3.40.50.300">
    <property type="entry name" value="P-loop containing nucleotide triphosphate hydrolases"/>
    <property type="match status" value="2"/>
</dbReference>
<evidence type="ECO:0000256" key="8">
    <source>
        <dbReference type="ARBA" id="ARBA00034617"/>
    </source>
</evidence>
<keyword evidence="2 11" id="KW-0547">Nucleotide-binding</keyword>